<reference evidence="4 5" key="1">
    <citation type="submission" date="2017-05" db="EMBL/GenBank/DDBJ databases">
        <title>Draft genome sequence of Elsinoe australis.</title>
        <authorList>
            <person name="Cheng Q."/>
        </authorList>
    </citation>
    <scope>NUCLEOTIDE SEQUENCE [LARGE SCALE GENOMIC DNA]</scope>
    <source>
        <strain evidence="4 5">NL1</strain>
    </source>
</reference>
<dbReference type="AlphaFoldDB" id="A0A2P7YGA3"/>
<dbReference type="OrthoDB" id="9984533at2759"/>
<dbReference type="PANTHER" id="PTHR47706">
    <property type="entry name" value="NMRA-LIKE FAMILY PROTEIN"/>
    <property type="match status" value="1"/>
</dbReference>
<dbReference type="InterPro" id="IPR036291">
    <property type="entry name" value="NAD(P)-bd_dom_sf"/>
</dbReference>
<accession>A0A2P7YGA3</accession>
<dbReference type="CDD" id="cd05259">
    <property type="entry name" value="PCBER_SDR_a"/>
    <property type="match status" value="1"/>
</dbReference>
<dbReference type="InterPro" id="IPR051609">
    <property type="entry name" value="NmrA/Isoflavone_reductase-like"/>
</dbReference>
<gene>
    <name evidence="4" type="ORF">B9Z65_1581</name>
</gene>
<protein>
    <submittedName>
        <fullName evidence="4">DNA topoisomerase 2</fullName>
    </submittedName>
</protein>
<dbReference type="PANTHER" id="PTHR47706:SF9">
    <property type="entry name" value="NMRA-LIKE DOMAIN-CONTAINING PROTEIN-RELATED"/>
    <property type="match status" value="1"/>
</dbReference>
<dbReference type="InterPro" id="IPR045312">
    <property type="entry name" value="PCBER-like"/>
</dbReference>
<dbReference type="Proteomes" id="UP000243723">
    <property type="component" value="Unassembled WGS sequence"/>
</dbReference>
<name>A0A2P7YGA3_9PEZI</name>
<evidence type="ECO:0000256" key="2">
    <source>
        <dbReference type="ARBA" id="ARBA00023002"/>
    </source>
</evidence>
<dbReference type="Gene3D" id="3.90.25.10">
    <property type="entry name" value="UDP-galactose 4-epimerase, domain 1"/>
    <property type="match status" value="1"/>
</dbReference>
<evidence type="ECO:0000313" key="5">
    <source>
        <dbReference type="Proteomes" id="UP000243723"/>
    </source>
</evidence>
<dbReference type="GO" id="GO:0016491">
    <property type="term" value="F:oxidoreductase activity"/>
    <property type="evidence" value="ECO:0007669"/>
    <property type="project" value="UniProtKB-KW"/>
</dbReference>
<dbReference type="GO" id="GO:0016853">
    <property type="term" value="F:isomerase activity"/>
    <property type="evidence" value="ECO:0007669"/>
    <property type="project" value="UniProtKB-KW"/>
</dbReference>
<sequence length="305" mass="33727">MSIKNVALIGANGKIGAFVLDALVAVPSFSVTVLQRASSKSKPAHQSTIKITNVPDELPEDDLVSAFQGHDAAVTCIPLTDLDQHLRLATAAARAGIKRYIPADFGSVDAGSPKAQELVPLFVRKTRVREHLDDLAKQHPGFSWTALVSGHFFDWALKTNFIHFDLKKRKAEILGDGKQRSSLSTLPRIADATVRILKMAEREETRDRVLFMQSFCVTQLDILEAVQKATGSKWEVEYLDVNKFISENKKKADAGDKEAIEELVFALGVIDGDWEKRPEFSMELLGLKNQDLQTVVSDIVKEESA</sequence>
<keyword evidence="2" id="KW-0560">Oxidoreductase</keyword>
<dbReference type="STRING" id="40998.A0A2P7YGA3"/>
<dbReference type="SUPFAM" id="SSF51735">
    <property type="entry name" value="NAD(P)-binding Rossmann-fold domains"/>
    <property type="match status" value="1"/>
</dbReference>
<evidence type="ECO:0000259" key="3">
    <source>
        <dbReference type="Pfam" id="PF05368"/>
    </source>
</evidence>
<organism evidence="4 5">
    <name type="scientific">Elsinoe australis</name>
    <dbReference type="NCBI Taxonomy" id="40998"/>
    <lineage>
        <taxon>Eukaryota</taxon>
        <taxon>Fungi</taxon>
        <taxon>Dikarya</taxon>
        <taxon>Ascomycota</taxon>
        <taxon>Pezizomycotina</taxon>
        <taxon>Dothideomycetes</taxon>
        <taxon>Dothideomycetidae</taxon>
        <taxon>Myriangiales</taxon>
        <taxon>Elsinoaceae</taxon>
        <taxon>Elsinoe</taxon>
    </lineage>
</organism>
<keyword evidence="5" id="KW-1185">Reference proteome</keyword>
<feature type="domain" description="NmrA-like" evidence="3">
    <location>
        <begin position="4"/>
        <end position="243"/>
    </location>
</feature>
<dbReference type="Pfam" id="PF05368">
    <property type="entry name" value="NmrA"/>
    <property type="match status" value="1"/>
</dbReference>
<dbReference type="Gene3D" id="3.40.50.720">
    <property type="entry name" value="NAD(P)-binding Rossmann-like Domain"/>
    <property type="match status" value="1"/>
</dbReference>
<comment type="caution">
    <text evidence="4">The sequence shown here is derived from an EMBL/GenBank/DDBJ whole genome shotgun (WGS) entry which is preliminary data.</text>
</comment>
<dbReference type="InterPro" id="IPR008030">
    <property type="entry name" value="NmrA-like"/>
</dbReference>
<evidence type="ECO:0000313" key="4">
    <source>
        <dbReference type="EMBL" id="PSK34998.1"/>
    </source>
</evidence>
<proteinExistence type="predicted"/>
<evidence type="ECO:0000256" key="1">
    <source>
        <dbReference type="ARBA" id="ARBA00022857"/>
    </source>
</evidence>
<keyword evidence="1" id="KW-0521">NADP</keyword>
<dbReference type="EMBL" id="NHZQ01000445">
    <property type="protein sequence ID" value="PSK34998.1"/>
    <property type="molecule type" value="Genomic_DNA"/>
</dbReference>
<keyword evidence="4" id="KW-0413">Isomerase</keyword>